<protein>
    <recommendedName>
        <fullName evidence="7">NAD(P)-binding protein</fullName>
    </recommendedName>
</protein>
<evidence type="ECO:0000256" key="3">
    <source>
        <dbReference type="ARBA" id="ARBA00023002"/>
    </source>
</evidence>
<dbReference type="SUPFAM" id="SSF51735">
    <property type="entry name" value="NAD(P)-binding Rossmann-fold domains"/>
    <property type="match status" value="1"/>
</dbReference>
<dbReference type="PANTHER" id="PTHR43976:SF16">
    <property type="entry name" value="SHORT-CHAIN DEHYDROGENASE_REDUCTASE FAMILY PROTEIN"/>
    <property type="match status" value="1"/>
</dbReference>
<dbReference type="PRINTS" id="PR00081">
    <property type="entry name" value="GDHRDH"/>
</dbReference>
<dbReference type="AlphaFoldDB" id="A0AAD5V550"/>
<dbReference type="InterPro" id="IPR051911">
    <property type="entry name" value="SDR_oxidoreductase"/>
</dbReference>
<dbReference type="EMBL" id="JANAWD010000127">
    <property type="protein sequence ID" value="KAJ3486252.1"/>
    <property type="molecule type" value="Genomic_DNA"/>
</dbReference>
<dbReference type="PANTHER" id="PTHR43976">
    <property type="entry name" value="SHORT CHAIN DEHYDROGENASE"/>
    <property type="match status" value="1"/>
</dbReference>
<keyword evidence="6" id="KW-1185">Reference proteome</keyword>
<dbReference type="PRINTS" id="PR00080">
    <property type="entry name" value="SDRFAMILY"/>
</dbReference>
<dbReference type="PROSITE" id="PS00061">
    <property type="entry name" value="ADH_SHORT"/>
    <property type="match status" value="1"/>
</dbReference>
<keyword evidence="2" id="KW-0521">NADP</keyword>
<reference evidence="5" key="1">
    <citation type="submission" date="2022-07" db="EMBL/GenBank/DDBJ databases">
        <title>Genome Sequence of Physisporinus lineatus.</title>
        <authorList>
            <person name="Buettner E."/>
        </authorList>
    </citation>
    <scope>NUCLEOTIDE SEQUENCE</scope>
    <source>
        <strain evidence="5">VT162</strain>
    </source>
</reference>
<evidence type="ECO:0000256" key="2">
    <source>
        <dbReference type="ARBA" id="ARBA00022857"/>
    </source>
</evidence>
<proteinExistence type="inferred from homology"/>
<dbReference type="InterPro" id="IPR020904">
    <property type="entry name" value="Sc_DH/Rdtase_CS"/>
</dbReference>
<evidence type="ECO:0000313" key="5">
    <source>
        <dbReference type="EMBL" id="KAJ3486252.1"/>
    </source>
</evidence>
<dbReference type="Gene3D" id="3.40.50.720">
    <property type="entry name" value="NAD(P)-binding Rossmann-like Domain"/>
    <property type="match status" value="1"/>
</dbReference>
<dbReference type="InterPro" id="IPR002347">
    <property type="entry name" value="SDR_fam"/>
</dbReference>
<evidence type="ECO:0000256" key="4">
    <source>
        <dbReference type="RuleBase" id="RU000363"/>
    </source>
</evidence>
<accession>A0AAD5V550</accession>
<evidence type="ECO:0000313" key="6">
    <source>
        <dbReference type="Proteomes" id="UP001212997"/>
    </source>
</evidence>
<comment type="similarity">
    <text evidence="1 4">Belongs to the short-chain dehydrogenases/reductases (SDR) family.</text>
</comment>
<evidence type="ECO:0000256" key="1">
    <source>
        <dbReference type="ARBA" id="ARBA00006484"/>
    </source>
</evidence>
<gene>
    <name evidence="5" type="ORF">NLI96_g4376</name>
</gene>
<organism evidence="5 6">
    <name type="scientific">Meripilus lineatus</name>
    <dbReference type="NCBI Taxonomy" id="2056292"/>
    <lineage>
        <taxon>Eukaryota</taxon>
        <taxon>Fungi</taxon>
        <taxon>Dikarya</taxon>
        <taxon>Basidiomycota</taxon>
        <taxon>Agaricomycotina</taxon>
        <taxon>Agaricomycetes</taxon>
        <taxon>Polyporales</taxon>
        <taxon>Meripilaceae</taxon>
        <taxon>Meripilus</taxon>
    </lineage>
</organism>
<dbReference type="InterPro" id="IPR036291">
    <property type="entry name" value="NAD(P)-bd_dom_sf"/>
</dbReference>
<dbReference type="GO" id="GO:0016491">
    <property type="term" value="F:oxidoreductase activity"/>
    <property type="evidence" value="ECO:0007669"/>
    <property type="project" value="UniProtKB-KW"/>
</dbReference>
<dbReference type="Pfam" id="PF00106">
    <property type="entry name" value="adh_short"/>
    <property type="match status" value="1"/>
</dbReference>
<name>A0AAD5V550_9APHY</name>
<comment type="caution">
    <text evidence="5">The sequence shown here is derived from an EMBL/GenBank/DDBJ whole genome shotgun (WGS) entry which is preliminary data.</text>
</comment>
<dbReference type="Proteomes" id="UP001212997">
    <property type="component" value="Unassembled WGS sequence"/>
</dbReference>
<sequence>MTEVQPRVFLITGAASGFGLHLTELILQNGEIVVATDIDTSGLSSLSNQYPTSQLLVRKLDVSKHQEIKDTFAAAKEAFGRINVVYNNAGYGIAAELEAVPEEQARALFDVVYWGSVNVALEAVKFFREVNGPEVGGRVITTGSMLGIITFPLCGYYNSAKHALEGFVETLASELDPEWNIKLTLLEPGIFRTGAVSNVRKIPVPDAYNKPTLPTFVIRGIINDPNTGADPRKAVKQFYKVASLPDPPLRLAIGLDAVGAIKQQLGKIGEGVDQYASWSEDLGFD</sequence>
<evidence type="ECO:0008006" key="7">
    <source>
        <dbReference type="Google" id="ProtNLM"/>
    </source>
</evidence>
<keyword evidence="3" id="KW-0560">Oxidoreductase</keyword>